<evidence type="ECO:0000256" key="2">
    <source>
        <dbReference type="ARBA" id="ARBA00023125"/>
    </source>
</evidence>
<dbReference type="PROSITE" id="PS51898">
    <property type="entry name" value="TYR_RECOMBINASE"/>
    <property type="match status" value="1"/>
</dbReference>
<reference evidence="5 6" key="2">
    <citation type="submission" date="2019-06" db="EMBL/GenBank/DDBJ databases">
        <authorList>
            <person name="Seo Y."/>
        </authorList>
    </citation>
    <scope>NUCLEOTIDE SEQUENCE [LARGE SCALE GENOMIC DNA]</scope>
    <source>
        <strain evidence="5 6">MaA-Y11</strain>
    </source>
</reference>
<evidence type="ECO:0000313" key="5">
    <source>
        <dbReference type="EMBL" id="TPD69909.1"/>
    </source>
</evidence>
<dbReference type="AlphaFoldDB" id="A0A501QAI7"/>
<keyword evidence="2" id="KW-0238">DNA-binding</keyword>
<dbReference type="InterPro" id="IPR011010">
    <property type="entry name" value="DNA_brk_join_enz"/>
</dbReference>
<evidence type="ECO:0000256" key="1">
    <source>
        <dbReference type="ARBA" id="ARBA00008857"/>
    </source>
</evidence>
<evidence type="ECO:0000259" key="4">
    <source>
        <dbReference type="PROSITE" id="PS51898"/>
    </source>
</evidence>
<dbReference type="EMBL" id="VFJE01000053">
    <property type="protein sequence ID" value="TPD69909.1"/>
    <property type="molecule type" value="Genomic_DNA"/>
</dbReference>
<comment type="caution">
    <text evidence="5">The sequence shown here is derived from an EMBL/GenBank/DDBJ whole genome shotgun (WGS) entry which is preliminary data.</text>
</comment>
<dbReference type="Pfam" id="PF00589">
    <property type="entry name" value="Phage_integrase"/>
    <property type="match status" value="1"/>
</dbReference>
<dbReference type="Proteomes" id="UP000319175">
    <property type="component" value="Unassembled WGS sequence"/>
</dbReference>
<dbReference type="SUPFAM" id="SSF56349">
    <property type="entry name" value="DNA breaking-rejoining enzymes"/>
    <property type="match status" value="1"/>
</dbReference>
<protein>
    <submittedName>
        <fullName evidence="5">Integrase</fullName>
    </submittedName>
</protein>
<gene>
    <name evidence="5" type="ORF">FJA49_08360</name>
</gene>
<dbReference type="OrthoDB" id="9766545at2"/>
<dbReference type="InterPro" id="IPR013762">
    <property type="entry name" value="Integrase-like_cat_sf"/>
</dbReference>
<dbReference type="PANTHER" id="PTHR30349:SF41">
    <property type="entry name" value="INTEGRASE_RECOMBINASE PROTEIN MJ0367-RELATED"/>
    <property type="match status" value="1"/>
</dbReference>
<dbReference type="InterPro" id="IPR050090">
    <property type="entry name" value="Tyrosine_recombinase_XerCD"/>
</dbReference>
<dbReference type="GO" id="GO:0015074">
    <property type="term" value="P:DNA integration"/>
    <property type="evidence" value="ECO:0007669"/>
    <property type="project" value="InterPro"/>
</dbReference>
<accession>A0A501QAI7</accession>
<sequence>MAKIYYYSIYADKIQEYVRLKHKLGYQFKKQEYHLKQLDRFASLRGETSVGFTKAFSDDWEIKKNHETERNRYIRVSILLHFSSYLRDIGYESYLPKLPAYKRSTYMPYIFSKIQIEALYKAADELRAGRNTSMNTCIMAIPAILRILASTGIRIGEVINIKISDIIHEDQCLKICDVKNGKERLIPISKNLLNVIESYKKFRNLLPEKNIQSEYLFIKLDGRRCTANGIRRWFSKSVQMAKIRESNPGHTPRVHDLRHSFAVNSLASMVADGIDLYVSLPILSNYMGHQNIQATEYYVRLTKNMFPDLSDSLDSTCIDIFPKFKNYE</sequence>
<dbReference type="RefSeq" id="WP_140000515.1">
    <property type="nucleotide sequence ID" value="NZ_VFJE01000053.1"/>
</dbReference>
<dbReference type="Gene3D" id="1.10.443.10">
    <property type="entry name" value="Intergrase catalytic core"/>
    <property type="match status" value="1"/>
</dbReference>
<proteinExistence type="inferred from homology"/>
<dbReference type="InterPro" id="IPR002104">
    <property type="entry name" value="Integrase_catalytic"/>
</dbReference>
<comment type="similarity">
    <text evidence="1">Belongs to the 'phage' integrase family.</text>
</comment>
<dbReference type="PANTHER" id="PTHR30349">
    <property type="entry name" value="PHAGE INTEGRASE-RELATED"/>
    <property type="match status" value="1"/>
</dbReference>
<reference evidence="5 6" key="1">
    <citation type="submission" date="2019-06" db="EMBL/GenBank/DDBJ databases">
        <title>Flavobacterium sp. MaA-Y11 from geoumgang.</title>
        <authorList>
            <person name="Jeong S."/>
        </authorList>
    </citation>
    <scope>NUCLEOTIDE SEQUENCE [LARGE SCALE GENOMIC DNA]</scope>
    <source>
        <strain evidence="5 6">MaA-Y11</strain>
    </source>
</reference>
<dbReference type="GO" id="GO:0003677">
    <property type="term" value="F:DNA binding"/>
    <property type="evidence" value="ECO:0007669"/>
    <property type="project" value="UniProtKB-KW"/>
</dbReference>
<dbReference type="GO" id="GO:0006310">
    <property type="term" value="P:DNA recombination"/>
    <property type="evidence" value="ECO:0007669"/>
    <property type="project" value="UniProtKB-KW"/>
</dbReference>
<keyword evidence="3" id="KW-0233">DNA recombination</keyword>
<feature type="domain" description="Tyr recombinase" evidence="4">
    <location>
        <begin position="106"/>
        <end position="311"/>
    </location>
</feature>
<name>A0A501QAI7_9FLAO</name>
<evidence type="ECO:0000313" key="6">
    <source>
        <dbReference type="Proteomes" id="UP000319175"/>
    </source>
</evidence>
<organism evidence="5 6">
    <name type="scientific">Flavobacterium microcysteis</name>
    <dbReference type="NCBI Taxonomy" id="2596891"/>
    <lineage>
        <taxon>Bacteria</taxon>
        <taxon>Pseudomonadati</taxon>
        <taxon>Bacteroidota</taxon>
        <taxon>Flavobacteriia</taxon>
        <taxon>Flavobacteriales</taxon>
        <taxon>Flavobacteriaceae</taxon>
        <taxon>Flavobacterium</taxon>
    </lineage>
</organism>
<keyword evidence="6" id="KW-1185">Reference proteome</keyword>
<evidence type="ECO:0000256" key="3">
    <source>
        <dbReference type="ARBA" id="ARBA00023172"/>
    </source>
</evidence>